<keyword evidence="1" id="KW-0812">Transmembrane</keyword>
<evidence type="ECO:0000256" key="1">
    <source>
        <dbReference type="SAM" id="Phobius"/>
    </source>
</evidence>
<feature type="domain" description="Ig-like" evidence="2">
    <location>
        <begin position="377"/>
        <end position="437"/>
    </location>
</feature>
<dbReference type="Proteomes" id="UP001480973">
    <property type="component" value="Unassembled WGS sequence"/>
</dbReference>
<sequence length="800" mass="87485">MSKRIFKKKILALFLSLVLIVGLCNSLGISFVKANSDDSKPDVTLSVKTDKAELRPGEEVKVTVSIDSFKSSIEGDTNPLISEYQVAVPIDTDIFEFVSKEGGLVNNVGINYYALEKKVKSAVSYDPDDEDVVKRIYKQSGNNATSDIYSFTLKVKDDVKENSTVSFDVDDSRLILKNFKLPKGDKYAYTVNSTPATVNVIAKEVSEIEVLEKPVKTTYFTGSSALNVTGGKIKVHYTNGTTEQLDLTSDMCSDVDLSTPGKKTVTVNYDGKTSVFEIEVVDKQMIDFELSGVDNKKIIEGTDLDITDMSADVIYDDGTSENIKLTKDMITYNKDKVGIATVQVKIGNITKTFDITVEQKSLESISINAEPDVVNYVVGNRTLDVTGAKITAMYNNNTSELINVTSDMCSKVDFTTVGKKIVTVTYGNMTTSFTINVVEKLPQSVKLNGVDEVNVLEGNEINTEKMSADITYNDGSVKNIAVTQDMLIYNTDKVGKIDVIVKVEGLTAKFNVNVIAKKAISFTLNGAEGKSVTEGMKLDISDITADVVYNNGTKGIVKVIDDMVTADTSKVGDAVATVVIDGVKQTFTYEVKAKILVDIDIVDMPQTIYLEGQKFVPDGLKVEAVYNNGTRENITEFVKISGDDLSKAGIQKIVITYTGNKVLKETSLEVNVKTWDAVNSYKSSLKVLLDKQITKSDADSIKALRNLYEELSDVEKAQVDIVSLENLENTINRLINEDNNIGNDSDTDNTIFDNEDGNSSVETGDTSLLMVIIAMLVVSAGIFSVTVSKRKKIRSNNESI</sequence>
<evidence type="ECO:0000313" key="3">
    <source>
        <dbReference type="EMBL" id="MEQ2535932.1"/>
    </source>
</evidence>
<feature type="transmembrane region" description="Helical" evidence="1">
    <location>
        <begin position="768"/>
        <end position="787"/>
    </location>
</feature>
<dbReference type="InterPro" id="IPR022038">
    <property type="entry name" value="Ig-like_bact"/>
</dbReference>
<feature type="domain" description="Ig-like" evidence="2">
    <location>
        <begin position="605"/>
        <end position="672"/>
    </location>
</feature>
<organism evidence="3 4">
    <name type="scientific">Lachnospira intestinalis</name>
    <dbReference type="NCBI Taxonomy" id="3133158"/>
    <lineage>
        <taxon>Bacteria</taxon>
        <taxon>Bacillati</taxon>
        <taxon>Bacillota</taxon>
        <taxon>Clostridia</taxon>
        <taxon>Lachnospirales</taxon>
        <taxon>Lachnospiraceae</taxon>
        <taxon>Lachnospira</taxon>
    </lineage>
</organism>
<gene>
    <name evidence="3" type="ORF">WMO38_12530</name>
</gene>
<dbReference type="Pfam" id="PF07523">
    <property type="entry name" value="Big_3"/>
    <property type="match status" value="3"/>
</dbReference>
<dbReference type="Gene3D" id="2.60.40.3630">
    <property type="match status" value="5"/>
</dbReference>
<comment type="caution">
    <text evidence="3">The sequence shown here is derived from an EMBL/GenBank/DDBJ whole genome shotgun (WGS) entry which is preliminary data.</text>
</comment>
<dbReference type="EMBL" id="JBBMES010000017">
    <property type="protein sequence ID" value="MEQ2535932.1"/>
    <property type="molecule type" value="Genomic_DNA"/>
</dbReference>
<evidence type="ECO:0000313" key="4">
    <source>
        <dbReference type="Proteomes" id="UP001480973"/>
    </source>
</evidence>
<proteinExistence type="predicted"/>
<keyword evidence="1" id="KW-0472">Membrane</keyword>
<accession>A0ABV1GRM3</accession>
<protein>
    <submittedName>
        <fullName evidence="3">Bacterial Ig-like domain-containing protein</fullName>
    </submittedName>
</protein>
<feature type="domain" description="Ig-like" evidence="2">
    <location>
        <begin position="213"/>
        <end position="280"/>
    </location>
</feature>
<keyword evidence="4" id="KW-1185">Reference proteome</keyword>
<name>A0ABV1GRM3_9FIRM</name>
<evidence type="ECO:0000259" key="2">
    <source>
        <dbReference type="Pfam" id="PF07523"/>
    </source>
</evidence>
<reference evidence="3 4" key="1">
    <citation type="submission" date="2024-03" db="EMBL/GenBank/DDBJ databases">
        <title>Human intestinal bacterial collection.</title>
        <authorList>
            <person name="Pauvert C."/>
            <person name="Hitch T.C.A."/>
            <person name="Clavel T."/>
        </authorList>
    </citation>
    <scope>NUCLEOTIDE SEQUENCE [LARGE SCALE GENOMIC DNA]</scope>
    <source>
        <strain evidence="3 4">CLA-JM-H10</strain>
    </source>
</reference>
<keyword evidence="1" id="KW-1133">Transmembrane helix</keyword>